<proteinExistence type="predicted"/>
<dbReference type="Proteomes" id="UP000246005">
    <property type="component" value="Unassembled WGS sequence"/>
</dbReference>
<protein>
    <submittedName>
        <fullName evidence="1">Uncharacterized protein</fullName>
    </submittedName>
</protein>
<reference evidence="1 2" key="1">
    <citation type="submission" date="2018-05" db="EMBL/GenBank/DDBJ databases">
        <title>Genomic Encyclopedia of Type Strains, Phase IV (KMG-IV): sequencing the most valuable type-strain genomes for metagenomic binning, comparative biology and taxonomic classification.</title>
        <authorList>
            <person name="Goeker M."/>
        </authorList>
    </citation>
    <scope>NUCLEOTIDE SEQUENCE [LARGE SCALE GENOMIC DNA]</scope>
    <source>
        <strain evidence="1 2">DSM 45480</strain>
    </source>
</reference>
<accession>A0A316I2X2</accession>
<dbReference type="RefSeq" id="WP_146231542.1">
    <property type="nucleotide sequence ID" value="NZ_QGHB01000004.1"/>
</dbReference>
<evidence type="ECO:0000313" key="1">
    <source>
        <dbReference type="EMBL" id="PWK86974.1"/>
    </source>
</evidence>
<dbReference type="AlphaFoldDB" id="A0A316I2X2"/>
<name>A0A316I2X2_9PSEU</name>
<comment type="caution">
    <text evidence="1">The sequence shown here is derived from an EMBL/GenBank/DDBJ whole genome shotgun (WGS) entry which is preliminary data.</text>
</comment>
<dbReference type="EMBL" id="QGHB01000004">
    <property type="protein sequence ID" value="PWK86974.1"/>
    <property type="molecule type" value="Genomic_DNA"/>
</dbReference>
<evidence type="ECO:0000313" key="2">
    <source>
        <dbReference type="Proteomes" id="UP000246005"/>
    </source>
</evidence>
<gene>
    <name evidence="1" type="ORF">C8D88_104135</name>
</gene>
<sequence length="484" mass="50898">MATVPNLPVVLDLSTVTATKNGGIGPAEPYFLTVFFQVDGTTMKIVQRADGKLVLQGEPVIRRTASRHGNMPQMRDGETKPIPDSVGRFVTSMRPIPLSGDLGELVVGGASGVVGMLYVLNEEDGLSDEAILAGYDTLVRQFTAELKKVIAGIVIDPGSPGTNPFTISEEVKQAITERITAKVKATVLANSGLILNPDDPIGSDVVIYTEAALLADPVQQFGKRFDEGVPGDWTVRGSVTATVPADFPRRRRVILDLGKLACVTPTDPVGGDEPYMWNVFFTIDGSTVTLGENLKLAGTAAIVTTPGSHGNLTANGVSEGQTVEVPDSIGRFAPLLDLIRFPASLRDSLVGGVSGVIGCVSVLLDQDLVADDPAEAGHRAFNAEIKRVLDELIPTLGVGNASPSPDDLAALSGQIGEKVRAAILEEGNVLEDLFAGVDPDDVIGFKVLLFTHAALLADPEQTLTVSFNENGHYDLTATVTAVVA</sequence>
<organism evidence="1 2">
    <name type="scientific">Lentzea atacamensis</name>
    <dbReference type="NCBI Taxonomy" id="531938"/>
    <lineage>
        <taxon>Bacteria</taxon>
        <taxon>Bacillati</taxon>
        <taxon>Actinomycetota</taxon>
        <taxon>Actinomycetes</taxon>
        <taxon>Pseudonocardiales</taxon>
        <taxon>Pseudonocardiaceae</taxon>
        <taxon>Lentzea</taxon>
    </lineage>
</organism>